<protein>
    <recommendedName>
        <fullName evidence="4">Alginate lyase domain-containing protein</fullName>
    </recommendedName>
</protein>
<evidence type="ECO:0008006" key="4">
    <source>
        <dbReference type="Google" id="ProtNLM"/>
    </source>
</evidence>
<keyword evidence="1" id="KW-0732">Signal</keyword>
<reference evidence="2 3" key="1">
    <citation type="journal article" date="2019" name="Sci. Rep.">
        <title>Comparative genomics of chytrid fungi reveal insights into the obligate biotrophic and pathogenic lifestyle of Synchytrium endobioticum.</title>
        <authorList>
            <person name="van de Vossenberg B.T.L.H."/>
            <person name="Warris S."/>
            <person name="Nguyen H.D.T."/>
            <person name="van Gent-Pelzer M.P.E."/>
            <person name="Joly D.L."/>
            <person name="van de Geest H.C."/>
            <person name="Bonants P.J.M."/>
            <person name="Smith D.S."/>
            <person name="Levesque C.A."/>
            <person name="van der Lee T.A.J."/>
        </authorList>
    </citation>
    <scope>NUCLEOTIDE SEQUENCE [LARGE SCALE GENOMIC DNA]</scope>
    <source>
        <strain evidence="2 3">CBS 675.73</strain>
    </source>
</reference>
<dbReference type="Proteomes" id="UP000320333">
    <property type="component" value="Unassembled WGS sequence"/>
</dbReference>
<keyword evidence="3" id="KW-1185">Reference proteome</keyword>
<proteinExistence type="predicted"/>
<dbReference type="OrthoDB" id="2103984at2759"/>
<feature type="signal peptide" evidence="1">
    <location>
        <begin position="1"/>
        <end position="18"/>
    </location>
</feature>
<gene>
    <name evidence="2" type="ORF">CcCBS67573_g00884</name>
</gene>
<name>A0A507FQ76_9FUNG</name>
<feature type="chain" id="PRO_5021438733" description="Alginate lyase domain-containing protein" evidence="1">
    <location>
        <begin position="19"/>
        <end position="724"/>
    </location>
</feature>
<sequence>MRSLSILLAFLLLTHAAALPLATIFTTTTSTRTTTTRSTTTSKTTTTTTTTTTVSLFTPTILATPTKLPSYPFPRGICGNQNPTKFGPSQEVEDRRNQIRKFSLSYKVDGTFDAKTNSELILSAPNPNRYLYLMYLETALNGYNLEDIYYSNLAALKILARNTKNINAAMMFENWLFLDTYLRAECLVTPELTAAVLAYYQTIEFEAGNWRTSNLSILASVTRLLIANGGYNDGYSNVKGRAKALFYQQVAEFASQSYGVYDMFTFVTVAHFSKDLKLANLADLGIQVGMARYAGVWWSDRLAIQCQRCESNDYHNFNLWGFYSDLWVYFGDAQTNILSQPKKNWLLTYSASVGYNIDPMISKISTLTGTRSVRIAGPAAYSFYTEAYITDSYAIYISNSLPTTHCFIPGQSTLPGVFWNARGQTTLSTRSNFFLGVALEAGRTISQKWMGYVHEWVLHKNSYVLVIDNVLGKINTTETPYPVALVSMPSTTEFPAGIMDASCATTLCGNATLGQAYYLFYGYNDNAVLIAIASSQKFIVNNGYKMGNNRSFYANLTDNETAGFAVECALPSDFPGASLAEQLAAFKARVLSQAGFQFTDAVNGTSRAQVSYKTTSGDVLWKMFQYNGNIGTANPDDWMRIPPLESVNGEKSVDYLKWPIIDTPLVFQSNYPGYWPEFYANANYPPCPVYYRTNTTSPWVAMESPNLEPKFLTLPSGIQCVSPQ</sequence>
<comment type="caution">
    <text evidence="2">The sequence shown here is derived from an EMBL/GenBank/DDBJ whole genome shotgun (WGS) entry which is preliminary data.</text>
</comment>
<evidence type="ECO:0000256" key="1">
    <source>
        <dbReference type="SAM" id="SignalP"/>
    </source>
</evidence>
<organism evidence="2 3">
    <name type="scientific">Chytriomyces confervae</name>
    <dbReference type="NCBI Taxonomy" id="246404"/>
    <lineage>
        <taxon>Eukaryota</taxon>
        <taxon>Fungi</taxon>
        <taxon>Fungi incertae sedis</taxon>
        <taxon>Chytridiomycota</taxon>
        <taxon>Chytridiomycota incertae sedis</taxon>
        <taxon>Chytridiomycetes</taxon>
        <taxon>Chytridiales</taxon>
        <taxon>Chytriomycetaceae</taxon>
        <taxon>Chytriomyces</taxon>
    </lineage>
</organism>
<accession>A0A507FQ76</accession>
<evidence type="ECO:0000313" key="2">
    <source>
        <dbReference type="EMBL" id="TPX77860.1"/>
    </source>
</evidence>
<dbReference type="AlphaFoldDB" id="A0A507FQ76"/>
<dbReference type="EMBL" id="QEAP01000013">
    <property type="protein sequence ID" value="TPX77860.1"/>
    <property type="molecule type" value="Genomic_DNA"/>
</dbReference>
<evidence type="ECO:0000313" key="3">
    <source>
        <dbReference type="Proteomes" id="UP000320333"/>
    </source>
</evidence>